<gene>
    <name evidence="1" type="ORF">H8S02_05005</name>
</gene>
<dbReference type="Proteomes" id="UP000641741">
    <property type="component" value="Unassembled WGS sequence"/>
</dbReference>
<dbReference type="RefSeq" id="WP_186969587.1">
    <property type="nucleotide sequence ID" value="NZ_JACOPK010000004.1"/>
</dbReference>
<organism evidence="1 2">
    <name type="scientific">Agathobaculum hominis</name>
    <dbReference type="NCBI Taxonomy" id="2763014"/>
    <lineage>
        <taxon>Bacteria</taxon>
        <taxon>Bacillati</taxon>
        <taxon>Bacillota</taxon>
        <taxon>Clostridia</taxon>
        <taxon>Eubacteriales</taxon>
        <taxon>Butyricicoccaceae</taxon>
        <taxon>Agathobaculum</taxon>
    </lineage>
</organism>
<evidence type="ECO:0008006" key="3">
    <source>
        <dbReference type="Google" id="ProtNLM"/>
    </source>
</evidence>
<sequence length="174" mass="18273">MNTEKLHELCARLRPLAKKYRAALIVLLAGVLLLVSGGREEKTDAAQTQTGADSFSLSDFESQLCRRLSAIDGAGRVELMLSLEQTGEAVYAVNTRETGGAASSRESDVAVISSSGYGETPVTVKNVLPTFRGAIVLCDGAENAAVRLAVTQAVETVCGLTSDRITVLKRASGA</sequence>
<protein>
    <recommendedName>
        <fullName evidence="3">Stage III sporulation protein AG</fullName>
    </recommendedName>
</protein>
<accession>A0ABR7GLW2</accession>
<keyword evidence="2" id="KW-1185">Reference proteome</keyword>
<evidence type="ECO:0000313" key="1">
    <source>
        <dbReference type="EMBL" id="MBC5695303.1"/>
    </source>
</evidence>
<evidence type="ECO:0000313" key="2">
    <source>
        <dbReference type="Proteomes" id="UP000641741"/>
    </source>
</evidence>
<name>A0ABR7GLW2_9FIRM</name>
<dbReference type="EMBL" id="JACOPK010000004">
    <property type="protein sequence ID" value="MBC5695303.1"/>
    <property type="molecule type" value="Genomic_DNA"/>
</dbReference>
<reference evidence="1 2" key="1">
    <citation type="submission" date="2020-08" db="EMBL/GenBank/DDBJ databases">
        <title>Genome public.</title>
        <authorList>
            <person name="Liu C."/>
            <person name="Sun Q."/>
        </authorList>
    </citation>
    <scope>NUCLEOTIDE SEQUENCE [LARGE SCALE GENOMIC DNA]</scope>
    <source>
        <strain evidence="1 2">M2</strain>
    </source>
</reference>
<comment type="caution">
    <text evidence="1">The sequence shown here is derived from an EMBL/GenBank/DDBJ whole genome shotgun (WGS) entry which is preliminary data.</text>
</comment>
<proteinExistence type="predicted"/>